<protein>
    <submittedName>
        <fullName evidence="2">Uncharacterized protein</fullName>
    </submittedName>
</protein>
<feature type="region of interest" description="Disordered" evidence="1">
    <location>
        <begin position="223"/>
        <end position="252"/>
    </location>
</feature>
<evidence type="ECO:0000313" key="3">
    <source>
        <dbReference type="Proteomes" id="UP000436088"/>
    </source>
</evidence>
<proteinExistence type="predicted"/>
<dbReference type="AlphaFoldDB" id="A0A6A2XE66"/>
<gene>
    <name evidence="2" type="ORF">F3Y22_tig00111779pilonHSYRG00239</name>
</gene>
<name>A0A6A2XE66_HIBSY</name>
<sequence>MLFRNLKSGPSRQLDVGLVDCGKIPPEIGVRRCEISRPRWKSWVVLLMQRRMPWPGRKGTDHIGRLRRWNKVSQSHLWNWRSIRNGTATWNAEGLGGADETVALLAGEYNWAHETGKVVLVVEPLIWGLDHVDLQPDRLVLEPFDRSVDYGSKIWYVSRREPEGPLGRDGDNDVGGACKIIGLDNIAGFRDGFSGGAMEMAGKDDCIGGGTDIGTDTAVGRKTYDNAEEDPSGGPGGKDEAAEEPDATTGLGTTGFDTWEISAGEATCPTFPAGINGLVRGSGPRAWGWLPVSGTAEAGRGPKSEDRFEGEDFAGTGLLRIGAEKFGGIGLIGNHELWY</sequence>
<evidence type="ECO:0000256" key="1">
    <source>
        <dbReference type="SAM" id="MobiDB-lite"/>
    </source>
</evidence>
<organism evidence="2 3">
    <name type="scientific">Hibiscus syriacus</name>
    <name type="common">Rose of Sharon</name>
    <dbReference type="NCBI Taxonomy" id="106335"/>
    <lineage>
        <taxon>Eukaryota</taxon>
        <taxon>Viridiplantae</taxon>
        <taxon>Streptophyta</taxon>
        <taxon>Embryophyta</taxon>
        <taxon>Tracheophyta</taxon>
        <taxon>Spermatophyta</taxon>
        <taxon>Magnoliopsida</taxon>
        <taxon>eudicotyledons</taxon>
        <taxon>Gunneridae</taxon>
        <taxon>Pentapetalae</taxon>
        <taxon>rosids</taxon>
        <taxon>malvids</taxon>
        <taxon>Malvales</taxon>
        <taxon>Malvaceae</taxon>
        <taxon>Malvoideae</taxon>
        <taxon>Hibiscus</taxon>
    </lineage>
</organism>
<dbReference type="EMBL" id="VEPZ02001425">
    <property type="protein sequence ID" value="KAE8673632.1"/>
    <property type="molecule type" value="Genomic_DNA"/>
</dbReference>
<reference evidence="2" key="1">
    <citation type="submission" date="2019-09" db="EMBL/GenBank/DDBJ databases">
        <title>Draft genome information of white flower Hibiscus syriacus.</title>
        <authorList>
            <person name="Kim Y.-M."/>
        </authorList>
    </citation>
    <scope>NUCLEOTIDE SEQUENCE [LARGE SCALE GENOMIC DNA]</scope>
    <source>
        <strain evidence="2">YM2019G1</strain>
    </source>
</reference>
<comment type="caution">
    <text evidence="2">The sequence shown here is derived from an EMBL/GenBank/DDBJ whole genome shotgun (WGS) entry which is preliminary data.</text>
</comment>
<dbReference type="Proteomes" id="UP000436088">
    <property type="component" value="Unassembled WGS sequence"/>
</dbReference>
<accession>A0A6A2XE66</accession>
<keyword evidence="3" id="KW-1185">Reference proteome</keyword>
<evidence type="ECO:0000313" key="2">
    <source>
        <dbReference type="EMBL" id="KAE8673632.1"/>
    </source>
</evidence>